<name>A0ABD1CYE9_CULPP</name>
<protein>
    <submittedName>
        <fullName evidence="2">Uncharacterized protein</fullName>
    </submittedName>
</protein>
<feature type="compositionally biased region" description="Basic and acidic residues" evidence="1">
    <location>
        <begin position="1"/>
        <end position="29"/>
    </location>
</feature>
<evidence type="ECO:0000313" key="2">
    <source>
        <dbReference type="EMBL" id="KAL1381389.1"/>
    </source>
</evidence>
<accession>A0ABD1CYE9</accession>
<proteinExistence type="predicted"/>
<dbReference type="Proteomes" id="UP001562425">
    <property type="component" value="Unassembled WGS sequence"/>
</dbReference>
<dbReference type="EMBL" id="JBEHCU010008651">
    <property type="protein sequence ID" value="KAL1381389.1"/>
    <property type="molecule type" value="Genomic_DNA"/>
</dbReference>
<dbReference type="AlphaFoldDB" id="A0ABD1CYE9"/>
<evidence type="ECO:0000256" key="1">
    <source>
        <dbReference type="SAM" id="MobiDB-lite"/>
    </source>
</evidence>
<organism evidence="2 3">
    <name type="scientific">Culex pipiens pipiens</name>
    <name type="common">Northern house mosquito</name>
    <dbReference type="NCBI Taxonomy" id="38569"/>
    <lineage>
        <taxon>Eukaryota</taxon>
        <taxon>Metazoa</taxon>
        <taxon>Ecdysozoa</taxon>
        <taxon>Arthropoda</taxon>
        <taxon>Hexapoda</taxon>
        <taxon>Insecta</taxon>
        <taxon>Pterygota</taxon>
        <taxon>Neoptera</taxon>
        <taxon>Endopterygota</taxon>
        <taxon>Diptera</taxon>
        <taxon>Nematocera</taxon>
        <taxon>Culicoidea</taxon>
        <taxon>Culicidae</taxon>
        <taxon>Culicinae</taxon>
        <taxon>Culicini</taxon>
        <taxon>Culex</taxon>
        <taxon>Culex</taxon>
    </lineage>
</organism>
<reference evidence="2 3" key="1">
    <citation type="submission" date="2024-05" db="EMBL/GenBank/DDBJ databases">
        <title>Culex pipiens pipiens assembly and annotation.</title>
        <authorList>
            <person name="Alout H."/>
            <person name="Durand T."/>
        </authorList>
    </citation>
    <scope>NUCLEOTIDE SEQUENCE [LARGE SCALE GENOMIC DNA]</scope>
    <source>
        <strain evidence="2">HA-2024</strain>
        <tissue evidence="2">Whole body</tissue>
    </source>
</reference>
<feature type="region of interest" description="Disordered" evidence="1">
    <location>
        <begin position="1"/>
        <end position="37"/>
    </location>
</feature>
<evidence type="ECO:0000313" key="3">
    <source>
        <dbReference type="Proteomes" id="UP001562425"/>
    </source>
</evidence>
<keyword evidence="3" id="KW-1185">Reference proteome</keyword>
<comment type="caution">
    <text evidence="2">The sequence shown here is derived from an EMBL/GenBank/DDBJ whole genome shotgun (WGS) entry which is preliminary data.</text>
</comment>
<sequence>MSKLEHKPVEPNLKRRKSESKESNGESSKRLILTNNKPIEPYINNETCYKKRGGKAGQRYTLQLLPVKEK</sequence>
<gene>
    <name evidence="2" type="ORF">pipiens_003423</name>
</gene>